<comment type="similarity">
    <text evidence="1">Belongs to the SdhE FAD assembly factor family.</text>
</comment>
<dbReference type="EMBL" id="VAFM01000002">
    <property type="protein sequence ID" value="TKW60408.1"/>
    <property type="molecule type" value="Genomic_DNA"/>
</dbReference>
<dbReference type="AlphaFoldDB" id="A0A6N4QXW1"/>
<evidence type="ECO:0000256" key="3">
    <source>
        <dbReference type="ARBA" id="ARBA00023186"/>
    </source>
</evidence>
<protein>
    <recommendedName>
        <fullName evidence="2">FAD assembly factor SdhE</fullName>
    </recommendedName>
</protein>
<comment type="caution">
    <text evidence="4">The sequence shown here is derived from an EMBL/GenBank/DDBJ whole genome shotgun (WGS) entry which is preliminary data.</text>
</comment>
<dbReference type="Gene3D" id="1.10.150.250">
    <property type="entry name" value="Flavinator of succinate dehydrogenase"/>
    <property type="match status" value="1"/>
</dbReference>
<evidence type="ECO:0000256" key="2">
    <source>
        <dbReference type="ARBA" id="ARBA00019418"/>
    </source>
</evidence>
<dbReference type="InterPro" id="IPR036714">
    <property type="entry name" value="SDH_sf"/>
</dbReference>
<sequence>MAGHMNRELLLKEVKYRASYRGTLELDNVCRSLLPHLESLDDAELAAIAELLQQGENHLMSWLVEGGDVPEEWQLQVGLVRHFFKNRDKAVA</sequence>
<dbReference type="Pfam" id="PF03937">
    <property type="entry name" value="Sdh5"/>
    <property type="match status" value="1"/>
</dbReference>
<proteinExistence type="inferred from homology"/>
<accession>A0A6N4QXW1</accession>
<evidence type="ECO:0000313" key="4">
    <source>
        <dbReference type="EMBL" id="TKW60408.1"/>
    </source>
</evidence>
<dbReference type="InterPro" id="IPR005631">
    <property type="entry name" value="SDH"/>
</dbReference>
<reference evidence="4 5" key="1">
    <citation type="journal article" date="2017" name="Nat. Commun.">
        <title>In situ click chemistry generation of cyclooxygenase-2 inhibitors.</title>
        <authorList>
            <person name="Bhardwaj A."/>
            <person name="Kaur J."/>
            <person name="Wuest M."/>
            <person name="Wuest F."/>
        </authorList>
    </citation>
    <scope>NUCLEOTIDE SEQUENCE [LARGE SCALE GENOMIC DNA]</scope>
    <source>
        <strain evidence="4">S2_018_000_R2_106</strain>
    </source>
</reference>
<evidence type="ECO:0000256" key="1">
    <source>
        <dbReference type="ARBA" id="ARBA00008571"/>
    </source>
</evidence>
<name>A0A6N4QXW1_BLAVI</name>
<gene>
    <name evidence="4" type="ORF">DI628_05690</name>
</gene>
<dbReference type="Proteomes" id="UP000320948">
    <property type="component" value="Unassembled WGS sequence"/>
</dbReference>
<evidence type="ECO:0000313" key="5">
    <source>
        <dbReference type="Proteomes" id="UP000320948"/>
    </source>
</evidence>
<dbReference type="SUPFAM" id="SSF109910">
    <property type="entry name" value="YgfY-like"/>
    <property type="match status" value="1"/>
</dbReference>
<organism evidence="4 5">
    <name type="scientific">Blastochloris viridis</name>
    <name type="common">Rhodopseudomonas viridis</name>
    <dbReference type="NCBI Taxonomy" id="1079"/>
    <lineage>
        <taxon>Bacteria</taxon>
        <taxon>Pseudomonadati</taxon>
        <taxon>Pseudomonadota</taxon>
        <taxon>Alphaproteobacteria</taxon>
        <taxon>Hyphomicrobiales</taxon>
        <taxon>Blastochloridaceae</taxon>
        <taxon>Blastochloris</taxon>
    </lineage>
</organism>
<keyword evidence="3" id="KW-0143">Chaperone</keyword>